<organism evidence="2 3">
    <name type="scientific">Ileibacterium valens</name>
    <dbReference type="NCBI Taxonomy" id="1862668"/>
    <lineage>
        <taxon>Bacteria</taxon>
        <taxon>Bacillati</taxon>
        <taxon>Bacillota</taxon>
        <taxon>Erysipelotrichia</taxon>
        <taxon>Erysipelotrichales</taxon>
        <taxon>Erysipelotrichaceae</taxon>
        <taxon>Ileibacterium</taxon>
    </lineage>
</organism>
<evidence type="ECO:0000313" key="2">
    <source>
        <dbReference type="EMBL" id="OLU42150.1"/>
    </source>
</evidence>
<keyword evidence="3" id="KW-1185">Reference proteome</keyword>
<dbReference type="Pfam" id="PF02645">
    <property type="entry name" value="DegV"/>
    <property type="match status" value="1"/>
</dbReference>
<dbReference type="SUPFAM" id="SSF82549">
    <property type="entry name" value="DAK1/DegV-like"/>
    <property type="match status" value="1"/>
</dbReference>
<dbReference type="NCBIfam" id="TIGR00762">
    <property type="entry name" value="DegV"/>
    <property type="match status" value="1"/>
</dbReference>
<dbReference type="Proteomes" id="UP000186341">
    <property type="component" value="Unassembled WGS sequence"/>
</dbReference>
<dbReference type="RefSeq" id="WP_075817930.1">
    <property type="nucleotide sequence ID" value="NZ_CAOUMU010000062.1"/>
</dbReference>
<dbReference type="EMBL" id="MPJW01000065">
    <property type="protein sequence ID" value="OLU42150.1"/>
    <property type="molecule type" value="Genomic_DNA"/>
</dbReference>
<dbReference type="PROSITE" id="PS51482">
    <property type="entry name" value="DEGV"/>
    <property type="match status" value="1"/>
</dbReference>
<gene>
    <name evidence="2" type="ORF">BO222_02050</name>
</gene>
<dbReference type="InterPro" id="IPR043168">
    <property type="entry name" value="DegV_C"/>
</dbReference>
<dbReference type="GO" id="GO:0008289">
    <property type="term" value="F:lipid binding"/>
    <property type="evidence" value="ECO:0007669"/>
    <property type="project" value="UniProtKB-KW"/>
</dbReference>
<dbReference type="Gene3D" id="3.40.50.10170">
    <property type="match status" value="1"/>
</dbReference>
<dbReference type="Gene3D" id="3.30.1180.10">
    <property type="match status" value="1"/>
</dbReference>
<dbReference type="InterPro" id="IPR003797">
    <property type="entry name" value="DegV"/>
</dbReference>
<protein>
    <submittedName>
        <fullName evidence="2">EDD domain protein</fullName>
    </submittedName>
</protein>
<dbReference type="PANTHER" id="PTHR33434:SF2">
    <property type="entry name" value="FATTY ACID-BINDING PROTEIN TM_1468"/>
    <property type="match status" value="1"/>
</dbReference>
<reference evidence="2 3" key="1">
    <citation type="submission" date="2016-11" db="EMBL/GenBank/DDBJ databases">
        <title>Description of two novel members of the family Erysipelotrichaceae: Ileibacterium lipovorans gen. nov., sp. nov. and Dubosiella newyorkensis, gen. nov., sp. nov.</title>
        <authorList>
            <person name="Cox L.M."/>
            <person name="Sohn J."/>
            <person name="Tyrrell K.L."/>
            <person name="Citron D.M."/>
            <person name="Lawson P.A."/>
            <person name="Patel N.B."/>
            <person name="Iizumi T."/>
            <person name="Perez-Perez G.I."/>
            <person name="Goldstein E.J."/>
            <person name="Blaser M.J."/>
        </authorList>
    </citation>
    <scope>NUCLEOTIDE SEQUENCE [LARGE SCALE GENOMIC DNA]</scope>
    <source>
        <strain evidence="2 3">NYU-BL-A3</strain>
    </source>
</reference>
<name>A0A1U7NIB7_9FIRM</name>
<dbReference type="PANTHER" id="PTHR33434">
    <property type="entry name" value="DEGV DOMAIN-CONTAINING PROTEIN DR_1986-RELATED"/>
    <property type="match status" value="1"/>
</dbReference>
<sequence length="299" mass="32422">MKIAFVTDSGSGISPEFWKENGIYSLPLQLSSGAETFQENETISHEDVISRLKNDEVLKTSMPAYGRIQDLFDTLKAQGYEGVFAVPICKGLSGTLDAMESCANQAGLVFYGFDCYSTAVLQAHCILEAKKMYEAGDSIETILAKLEKIAKSADTILLCSDLQHMKRGGRLTPMAAALGGLLKIKPILHDNIETDGKVDVLDKVRTMSRAQDRVIDRLKKIGVTPEYDITVAHVDALEEAEAYAKKISAALGGAKIRIIDLVSAVSAHTGLGCLAVQVFDAQNEPVTVYDKQTQMTIGE</sequence>
<keyword evidence="1" id="KW-0446">Lipid-binding</keyword>
<comment type="caution">
    <text evidence="2">The sequence shown here is derived from an EMBL/GenBank/DDBJ whole genome shotgun (WGS) entry which is preliminary data.</text>
</comment>
<dbReference type="AlphaFoldDB" id="A0A1U7NIB7"/>
<dbReference type="GeneID" id="82202019"/>
<proteinExistence type="predicted"/>
<evidence type="ECO:0000313" key="3">
    <source>
        <dbReference type="Proteomes" id="UP000186341"/>
    </source>
</evidence>
<dbReference type="OrthoDB" id="9781230at2"/>
<evidence type="ECO:0000256" key="1">
    <source>
        <dbReference type="ARBA" id="ARBA00023121"/>
    </source>
</evidence>
<dbReference type="InterPro" id="IPR050270">
    <property type="entry name" value="DegV_domain_contain"/>
</dbReference>
<accession>A0A1U7NIB7</accession>